<feature type="binding site" evidence="20">
    <location>
        <position position="140"/>
    </location>
    <ligand>
        <name>substrate</name>
    </ligand>
</feature>
<dbReference type="InterPro" id="IPR030960">
    <property type="entry name" value="DHQS/DOIS_N"/>
</dbReference>
<feature type="domain" description="3-dehydroquinate synthase C-terminal" evidence="23">
    <location>
        <begin position="349"/>
        <end position="491"/>
    </location>
</feature>
<feature type="binding site" evidence="21">
    <location>
        <position position="310"/>
    </location>
    <ligand>
        <name>NAD(+)</name>
        <dbReference type="ChEBI" id="CHEBI:57540"/>
    </ligand>
</feature>
<evidence type="ECO:0000256" key="7">
    <source>
        <dbReference type="ARBA" id="ARBA00022490"/>
    </source>
</evidence>
<dbReference type="PANTHER" id="PTHR43622">
    <property type="entry name" value="3-DEHYDROQUINATE SYNTHASE"/>
    <property type="match status" value="1"/>
</dbReference>
<comment type="catalytic activity">
    <reaction evidence="1 21">
        <text>7-phospho-2-dehydro-3-deoxy-D-arabino-heptonate = 3-dehydroquinate + phosphate</text>
        <dbReference type="Rhea" id="RHEA:21968"/>
        <dbReference type="ChEBI" id="CHEBI:32364"/>
        <dbReference type="ChEBI" id="CHEBI:43474"/>
        <dbReference type="ChEBI" id="CHEBI:58394"/>
        <dbReference type="EC" id="4.2.3.4"/>
    </reaction>
</comment>
<comment type="function">
    <text evidence="20">Catalyzes the specific phosphorylation of the 3-hydroxyl group of shikimic acid using ATP as a cosubstrate.</text>
</comment>
<dbReference type="SUPFAM" id="SSF52540">
    <property type="entry name" value="P-loop containing nucleoside triphosphate hydrolases"/>
    <property type="match status" value="1"/>
</dbReference>
<comment type="similarity">
    <text evidence="21">Belongs to the sugar phosphate cyclases superfamily. Dehydroquinate synthase family.</text>
</comment>
<evidence type="ECO:0000256" key="16">
    <source>
        <dbReference type="ARBA" id="ARBA00023141"/>
    </source>
</evidence>
<reference evidence="24" key="1">
    <citation type="submission" date="2020-10" db="EMBL/GenBank/DDBJ databases">
        <authorList>
            <person name="Gilroy R."/>
        </authorList>
    </citation>
    <scope>NUCLEOTIDE SEQUENCE</scope>
    <source>
        <strain evidence="24">35461</strain>
    </source>
</reference>
<keyword evidence="18" id="KW-0511">Multifunctional enzyme</keyword>
<evidence type="ECO:0000313" key="24">
    <source>
        <dbReference type="EMBL" id="HIV09007.1"/>
    </source>
</evidence>
<keyword evidence="11 21" id="KW-0547">Nucleotide-binding</keyword>
<dbReference type="PROSITE" id="PS01128">
    <property type="entry name" value="SHIKIMATE_KINASE"/>
    <property type="match status" value="1"/>
</dbReference>
<dbReference type="EC" id="2.7.1.71" evidence="20"/>
<dbReference type="HAMAP" id="MF_00109">
    <property type="entry name" value="Shikimate_kinase"/>
    <property type="match status" value="1"/>
</dbReference>
<dbReference type="InterPro" id="IPR023000">
    <property type="entry name" value="Shikimate_kinase_CS"/>
</dbReference>
<feature type="binding site" evidence="21">
    <location>
        <position position="414"/>
    </location>
    <ligand>
        <name>Zn(2+)</name>
        <dbReference type="ChEBI" id="CHEBI:29105"/>
    </ligand>
</feature>
<comment type="pathway">
    <text evidence="5 21">Metabolic intermediate biosynthesis; chorismate biosynthesis; chorismate from D-erythrose 4-phosphate and phosphoenolpyruvate: step 2/7.</text>
</comment>
<keyword evidence="8 21" id="KW-0028">Amino-acid biosynthesis</keyword>
<dbReference type="Gene3D" id="3.40.50.300">
    <property type="entry name" value="P-loop containing nucleotide triphosphate hydrolases"/>
    <property type="match status" value="1"/>
</dbReference>
<feature type="binding site" evidence="21">
    <location>
        <position position="352"/>
    </location>
    <ligand>
        <name>Zn(2+)</name>
        <dbReference type="ChEBI" id="CHEBI:29105"/>
    </ligand>
</feature>
<comment type="pathway">
    <text evidence="6 20">Metabolic intermediate biosynthesis; chorismate biosynthesis; chorismate from D-erythrose 4-phosphate and phosphoenolpyruvate: step 5/7.</text>
</comment>
<feature type="binding site" evidence="21">
    <location>
        <begin position="273"/>
        <end position="277"/>
    </location>
    <ligand>
        <name>NAD(+)</name>
        <dbReference type="ChEBI" id="CHEBI:57540"/>
    </ligand>
</feature>
<evidence type="ECO:0000256" key="6">
    <source>
        <dbReference type="ARBA" id="ARBA00004842"/>
    </source>
</evidence>
<keyword evidence="20" id="KW-0460">Magnesium</keyword>
<dbReference type="GO" id="GO:0008652">
    <property type="term" value="P:amino acid biosynthetic process"/>
    <property type="evidence" value="ECO:0007669"/>
    <property type="project" value="UniProtKB-KW"/>
</dbReference>
<dbReference type="EMBL" id="DVOR01000086">
    <property type="protein sequence ID" value="HIV09007.1"/>
    <property type="molecule type" value="Genomic_DNA"/>
</dbReference>
<evidence type="ECO:0000256" key="4">
    <source>
        <dbReference type="ARBA" id="ARBA00003485"/>
    </source>
</evidence>
<dbReference type="Gene3D" id="3.40.50.1970">
    <property type="match status" value="1"/>
</dbReference>
<keyword evidence="10 21" id="KW-0479">Metal-binding</keyword>
<feature type="binding site" evidence="21">
    <location>
        <begin position="337"/>
        <end position="340"/>
    </location>
    <ligand>
        <name>NAD(+)</name>
        <dbReference type="ChEBI" id="CHEBI:57540"/>
    </ligand>
</feature>
<comment type="subunit">
    <text evidence="20">Monomer.</text>
</comment>
<gene>
    <name evidence="21 24" type="primary">aroB</name>
    <name evidence="20" type="synonym">aroK</name>
    <name evidence="24" type="ORF">IAC79_02690</name>
</gene>
<evidence type="ECO:0000256" key="10">
    <source>
        <dbReference type="ARBA" id="ARBA00022723"/>
    </source>
</evidence>
<dbReference type="EC" id="4.2.3.4" evidence="21"/>
<keyword evidence="17 21" id="KW-0456">Lyase</keyword>
<feature type="binding site" evidence="20">
    <location>
        <position position="62"/>
    </location>
    <ligand>
        <name>substrate</name>
    </ligand>
</feature>
<protein>
    <recommendedName>
        <fullName evidence="20 21">Multifunctional fusion protein</fullName>
    </recommendedName>
    <domain>
        <recommendedName>
            <fullName evidence="20">Shikimate kinase</fullName>
            <shortName evidence="20">SK</shortName>
            <ecNumber evidence="20">2.7.1.71</ecNumber>
        </recommendedName>
    </domain>
    <domain>
        <recommendedName>
            <fullName evidence="21">3-dehydroquinate synthase</fullName>
            <shortName evidence="21">DHQS</shortName>
            <ecNumber evidence="21">4.2.3.4</ecNumber>
        </recommendedName>
    </domain>
</protein>
<dbReference type="Proteomes" id="UP000886845">
    <property type="component" value="Unassembled WGS sequence"/>
</dbReference>
<dbReference type="GO" id="GO:0009073">
    <property type="term" value="P:aromatic amino acid family biosynthetic process"/>
    <property type="evidence" value="ECO:0007669"/>
    <property type="project" value="UniProtKB-KW"/>
</dbReference>
<feature type="binding site" evidence="20">
    <location>
        <begin position="16"/>
        <end position="21"/>
    </location>
    <ligand>
        <name>ATP</name>
        <dbReference type="ChEBI" id="CHEBI:30616"/>
    </ligand>
</feature>
<comment type="subcellular location">
    <subcellularLocation>
        <location evidence="21">Cytoplasm</location>
    </subcellularLocation>
</comment>
<dbReference type="GO" id="GO:0003856">
    <property type="term" value="F:3-dehydroquinate synthase activity"/>
    <property type="evidence" value="ECO:0007669"/>
    <property type="project" value="UniProtKB-UniRule"/>
</dbReference>
<name>A0A9D1NMD7_9BACT</name>
<dbReference type="SUPFAM" id="SSF56796">
    <property type="entry name" value="Dehydroquinate synthase-like"/>
    <property type="match status" value="1"/>
</dbReference>
<feature type="domain" description="3-dehydroquinate synthase N-terminal" evidence="22">
    <location>
        <begin position="235"/>
        <end position="347"/>
    </location>
</feature>
<reference evidence="24" key="2">
    <citation type="journal article" date="2021" name="PeerJ">
        <title>Extensive microbial diversity within the chicken gut microbiome revealed by metagenomics and culture.</title>
        <authorList>
            <person name="Gilroy R."/>
            <person name="Ravi A."/>
            <person name="Getino M."/>
            <person name="Pursley I."/>
            <person name="Horton D.L."/>
            <person name="Alikhan N.F."/>
            <person name="Baker D."/>
            <person name="Gharbi K."/>
            <person name="Hall N."/>
            <person name="Watson M."/>
            <person name="Adriaenssens E.M."/>
            <person name="Foster-Nyarko E."/>
            <person name="Jarju S."/>
            <person name="Secka A."/>
            <person name="Antonio M."/>
            <person name="Oren A."/>
            <person name="Chaudhuri R.R."/>
            <person name="La Ragione R."/>
            <person name="Hildebrand F."/>
            <person name="Pallen M.J."/>
        </authorList>
    </citation>
    <scope>NUCLEOTIDE SEQUENCE</scope>
    <source>
        <strain evidence="24">35461</strain>
    </source>
</reference>
<evidence type="ECO:0000256" key="21">
    <source>
        <dbReference type="HAMAP-Rule" id="MF_00110"/>
    </source>
</evidence>
<comment type="caution">
    <text evidence="21">Lacks conserved residue(s) required for the propagation of feature annotation.</text>
</comment>
<dbReference type="Gene3D" id="1.20.1090.10">
    <property type="entry name" value="Dehydroquinate synthase-like - alpha domain"/>
    <property type="match status" value="1"/>
</dbReference>
<feature type="binding site" evidence="20">
    <location>
        <position position="124"/>
    </location>
    <ligand>
        <name>ATP</name>
        <dbReference type="ChEBI" id="CHEBI:30616"/>
    </ligand>
</feature>
<dbReference type="Pfam" id="PF01761">
    <property type="entry name" value="DHQ_synthase"/>
    <property type="match status" value="1"/>
</dbReference>
<comment type="cofactor">
    <cofactor evidence="20">
        <name>Mg(2+)</name>
        <dbReference type="ChEBI" id="CHEBI:18420"/>
    </cofactor>
    <text evidence="20">Binds 1 Mg(2+) ion per subunit.</text>
</comment>
<keyword evidence="9 20" id="KW-0808">Transferase</keyword>
<dbReference type="Pfam" id="PF01202">
    <property type="entry name" value="SKI"/>
    <property type="match status" value="1"/>
</dbReference>
<feature type="binding site" evidence="21">
    <location>
        <position position="319"/>
    </location>
    <ligand>
        <name>NAD(+)</name>
        <dbReference type="ChEBI" id="CHEBI:57540"/>
    </ligand>
</feature>
<comment type="cofactor">
    <cofactor evidence="2 21">
        <name>NAD(+)</name>
        <dbReference type="ChEBI" id="CHEBI:57540"/>
    </cofactor>
</comment>
<dbReference type="GO" id="GO:0005737">
    <property type="term" value="C:cytoplasm"/>
    <property type="evidence" value="ECO:0007669"/>
    <property type="project" value="UniProtKB-SubCell"/>
</dbReference>
<dbReference type="InterPro" id="IPR016037">
    <property type="entry name" value="DHQ_synth_AroB"/>
</dbReference>
<keyword evidence="13 21" id="KW-0862">Zinc</keyword>
<dbReference type="GO" id="GO:0000287">
    <property type="term" value="F:magnesium ion binding"/>
    <property type="evidence" value="ECO:0007669"/>
    <property type="project" value="UniProtKB-UniRule"/>
</dbReference>
<evidence type="ECO:0000256" key="2">
    <source>
        <dbReference type="ARBA" id="ARBA00001911"/>
    </source>
</evidence>
<keyword evidence="21" id="KW-0170">Cobalt</keyword>
<comment type="caution">
    <text evidence="24">The sequence shown here is derived from an EMBL/GenBank/DDBJ whole genome shotgun (WGS) entry which is preliminary data.</text>
</comment>
<keyword evidence="15 21" id="KW-0520">NAD</keyword>
<evidence type="ECO:0000259" key="23">
    <source>
        <dbReference type="Pfam" id="PF24621"/>
    </source>
</evidence>
<feature type="binding site" evidence="21">
    <location>
        <position position="430"/>
    </location>
    <ligand>
        <name>Zn(2+)</name>
        <dbReference type="ChEBI" id="CHEBI:29105"/>
    </ligand>
</feature>
<feature type="binding site" evidence="20">
    <location>
        <position position="85"/>
    </location>
    <ligand>
        <name>substrate</name>
    </ligand>
</feature>
<feature type="binding site" evidence="21">
    <location>
        <begin position="297"/>
        <end position="298"/>
    </location>
    <ligand>
        <name>NAD(+)</name>
        <dbReference type="ChEBI" id="CHEBI:57540"/>
    </ligand>
</feature>
<evidence type="ECO:0000256" key="9">
    <source>
        <dbReference type="ARBA" id="ARBA00022679"/>
    </source>
</evidence>
<dbReference type="FunFam" id="3.40.50.1970:FF:000007">
    <property type="entry name" value="Pentafunctional AROM polypeptide"/>
    <property type="match status" value="1"/>
</dbReference>
<keyword evidence="14 20" id="KW-0067">ATP-binding</keyword>
<dbReference type="Pfam" id="PF24621">
    <property type="entry name" value="DHQS_C"/>
    <property type="match status" value="1"/>
</dbReference>
<evidence type="ECO:0000256" key="14">
    <source>
        <dbReference type="ARBA" id="ARBA00022840"/>
    </source>
</evidence>
<feature type="binding site" evidence="20">
    <location>
        <position position="20"/>
    </location>
    <ligand>
        <name>Mg(2+)</name>
        <dbReference type="ChEBI" id="CHEBI:18420"/>
    </ligand>
</feature>
<evidence type="ECO:0000256" key="12">
    <source>
        <dbReference type="ARBA" id="ARBA00022777"/>
    </source>
</evidence>
<dbReference type="InterPro" id="IPR050071">
    <property type="entry name" value="Dehydroquinate_synthase"/>
</dbReference>
<evidence type="ECO:0000256" key="20">
    <source>
        <dbReference type="HAMAP-Rule" id="MF_00109"/>
    </source>
</evidence>
<organism evidence="24 25">
    <name type="scientific">Candidatus Spyradenecus faecavium</name>
    <dbReference type="NCBI Taxonomy" id="2840947"/>
    <lineage>
        <taxon>Bacteria</taxon>
        <taxon>Pseudomonadati</taxon>
        <taxon>Lentisphaerota</taxon>
        <taxon>Lentisphaeria</taxon>
        <taxon>Lentisphaerales</taxon>
        <taxon>Lentisphaeraceae</taxon>
        <taxon>Lentisphaeraceae incertae sedis</taxon>
        <taxon>Candidatus Spyradenecus</taxon>
    </lineage>
</organism>
<evidence type="ECO:0000256" key="8">
    <source>
        <dbReference type="ARBA" id="ARBA00022605"/>
    </source>
</evidence>
<dbReference type="AlphaFoldDB" id="A0A9D1NMD7"/>
<dbReference type="CDD" id="cd00464">
    <property type="entry name" value="SK"/>
    <property type="match status" value="1"/>
</dbReference>
<dbReference type="InterPro" id="IPR056179">
    <property type="entry name" value="DHQS_C"/>
</dbReference>
<evidence type="ECO:0000256" key="3">
    <source>
        <dbReference type="ARBA" id="ARBA00001947"/>
    </source>
</evidence>
<evidence type="ECO:0000256" key="13">
    <source>
        <dbReference type="ARBA" id="ARBA00022833"/>
    </source>
</evidence>
<dbReference type="GO" id="GO:0009423">
    <property type="term" value="P:chorismate biosynthetic process"/>
    <property type="evidence" value="ECO:0007669"/>
    <property type="project" value="UniProtKB-UniRule"/>
</dbReference>
<dbReference type="CDD" id="cd08195">
    <property type="entry name" value="DHQS"/>
    <property type="match status" value="1"/>
</dbReference>
<evidence type="ECO:0000256" key="17">
    <source>
        <dbReference type="ARBA" id="ARBA00023239"/>
    </source>
</evidence>
<comment type="catalytic activity">
    <reaction evidence="19 20">
        <text>shikimate + ATP = 3-phosphoshikimate + ADP + H(+)</text>
        <dbReference type="Rhea" id="RHEA:13121"/>
        <dbReference type="ChEBI" id="CHEBI:15378"/>
        <dbReference type="ChEBI" id="CHEBI:30616"/>
        <dbReference type="ChEBI" id="CHEBI:36208"/>
        <dbReference type="ChEBI" id="CHEBI:145989"/>
        <dbReference type="ChEBI" id="CHEBI:456216"/>
        <dbReference type="EC" id="2.7.1.71"/>
    </reaction>
</comment>
<dbReference type="PRINTS" id="PR01100">
    <property type="entry name" value="SHIKIMTKNASE"/>
</dbReference>
<keyword evidence="12 20" id="KW-0418">Kinase</keyword>
<dbReference type="InterPro" id="IPR027417">
    <property type="entry name" value="P-loop_NTPase"/>
</dbReference>
<comment type="cofactor">
    <cofactor evidence="3">
        <name>Zn(2+)</name>
        <dbReference type="ChEBI" id="CHEBI:29105"/>
    </cofactor>
</comment>
<sequence>MIPLASPTLFLYGPPATGKSTCARNLAVALGKAAIDLDTLVEQRVGMTIPEYVAKAGGEAFRDAETETLLALCAERPDAVVALGGGTLLRPQNRAAAEACGPIVCVSTPPEVLAKRVERKAGSRPFSKDAAALLRTLEERREHYASFPLRVELTGDPSPQEVWPRVLAAFGRYRVAGMAAPYAVTVAPGAFAELPRTLAKLDPAPRQLLLVGDSNTIPLYKERVFAALGREIPAFEIPAGEEHKTLATVERIWGAMLAAGIERGGLVLALGGGVVGDLTGFAASAWLRGVRWLNLPTTLLAMVDAGVGGKTGADLPAGKNLIGAFHPPCAVLSDTETLATLPERELRCGLAETLKHAVIGDPGLLGMLGDFAAKRGDIDFLTRLVIRSVGVKVRAIQEDPFEKTGRRAALNLGHTVGHAVEAASRFTVAHGEAVAIGTVAAARIAERLGLAKAGLAETLAQALAALGLPTEIPAGLDPAELRHYLSHDKKKADGRVRFALPRAVGDVQTGCIVPEEVLNGILAGQRA</sequence>
<dbReference type="GO" id="GO:0004765">
    <property type="term" value="F:shikimate kinase activity"/>
    <property type="evidence" value="ECO:0007669"/>
    <property type="project" value="UniProtKB-UniRule"/>
</dbReference>
<proteinExistence type="inferred from homology"/>
<evidence type="ECO:0000256" key="19">
    <source>
        <dbReference type="ARBA" id="ARBA00048567"/>
    </source>
</evidence>
<dbReference type="PANTHER" id="PTHR43622:SF7">
    <property type="entry name" value="3-DEHYDROQUINATE SYNTHASE, CHLOROPLASTIC"/>
    <property type="match status" value="1"/>
</dbReference>
<keyword evidence="7 21" id="KW-0963">Cytoplasm</keyword>
<dbReference type="InterPro" id="IPR000623">
    <property type="entry name" value="Shikimate_kinase/TSH1"/>
</dbReference>
<evidence type="ECO:0000256" key="18">
    <source>
        <dbReference type="ARBA" id="ARBA00023268"/>
    </source>
</evidence>
<evidence type="ECO:0000256" key="15">
    <source>
        <dbReference type="ARBA" id="ARBA00023027"/>
    </source>
</evidence>
<comment type="cofactor">
    <cofactor evidence="21">
        <name>Co(2+)</name>
        <dbReference type="ChEBI" id="CHEBI:48828"/>
    </cofactor>
    <cofactor evidence="21">
        <name>Zn(2+)</name>
        <dbReference type="ChEBI" id="CHEBI:29105"/>
    </cofactor>
    <text evidence="21">Binds 1 divalent metal cation per subunit. Can use either Co(2+) or Zn(2+).</text>
</comment>
<feature type="binding site" evidence="20">
    <location>
        <position position="38"/>
    </location>
    <ligand>
        <name>substrate</name>
    </ligand>
</feature>
<evidence type="ECO:0000256" key="5">
    <source>
        <dbReference type="ARBA" id="ARBA00004661"/>
    </source>
</evidence>
<comment type="function">
    <text evidence="4 21">Catalyzes the conversion of 3-deoxy-D-arabino-heptulosonate 7-phosphate (DAHP) to dehydroquinate (DHQ).</text>
</comment>
<comment type="similarity">
    <text evidence="20">Belongs to the shikimate kinase family.</text>
</comment>
<evidence type="ECO:0000256" key="1">
    <source>
        <dbReference type="ARBA" id="ARBA00001393"/>
    </source>
</evidence>
<dbReference type="GO" id="GO:0005524">
    <property type="term" value="F:ATP binding"/>
    <property type="evidence" value="ECO:0007669"/>
    <property type="project" value="UniProtKB-UniRule"/>
</dbReference>
<accession>A0A9D1NMD7</accession>
<dbReference type="HAMAP" id="MF_00110">
    <property type="entry name" value="DHQ_synthase"/>
    <property type="match status" value="1"/>
</dbReference>
<dbReference type="InterPro" id="IPR031322">
    <property type="entry name" value="Shikimate/glucono_kinase"/>
</dbReference>
<dbReference type="NCBIfam" id="TIGR01357">
    <property type="entry name" value="aroB"/>
    <property type="match status" value="1"/>
</dbReference>
<evidence type="ECO:0000313" key="25">
    <source>
        <dbReference type="Proteomes" id="UP000886845"/>
    </source>
</evidence>
<evidence type="ECO:0000259" key="22">
    <source>
        <dbReference type="Pfam" id="PF01761"/>
    </source>
</evidence>
<keyword evidence="16 21" id="KW-0057">Aromatic amino acid biosynthesis</keyword>
<evidence type="ECO:0000256" key="11">
    <source>
        <dbReference type="ARBA" id="ARBA00022741"/>
    </source>
</evidence>